<evidence type="ECO:0008006" key="5">
    <source>
        <dbReference type="Google" id="ProtNLM"/>
    </source>
</evidence>
<proteinExistence type="predicted"/>
<feature type="signal peptide" evidence="2">
    <location>
        <begin position="1"/>
        <end position="24"/>
    </location>
</feature>
<feature type="region of interest" description="Disordered" evidence="1">
    <location>
        <begin position="29"/>
        <end position="64"/>
    </location>
</feature>
<reference evidence="4" key="1">
    <citation type="submission" date="2016-10" db="EMBL/GenBank/DDBJ databases">
        <authorList>
            <person name="Varghese N."/>
            <person name="Submissions S."/>
        </authorList>
    </citation>
    <scope>NUCLEOTIDE SEQUENCE [LARGE SCALE GENOMIC DNA]</scope>
    <source>
        <strain evidence="4">ATCC 25963</strain>
    </source>
</reference>
<keyword evidence="2" id="KW-0732">Signal</keyword>
<dbReference type="Proteomes" id="UP000199400">
    <property type="component" value="Unassembled WGS sequence"/>
</dbReference>
<keyword evidence="4" id="KW-1185">Reference proteome</keyword>
<evidence type="ECO:0000313" key="3">
    <source>
        <dbReference type="EMBL" id="SFF05875.1"/>
    </source>
</evidence>
<sequence length="435" mass="48626">MRPLASLRYTAALVVFVAGGRAWANPPAPVLPKPSGPPPPPPAWMPAGEAQRQAETPVGKATWRPGKGIELATPDRRFTLNFNMWAQLLATVRREAIPAAGMEPWSSSLEFRRARLILSGNIFTPYVGYYVHLMFAPKDLGFKDGTPRRPPIFQWYTTWTRFRHANVQAGFFFVPYARQRMAPLAKLQMVDNSSASYEFTLDQDIGVQVSSPDVAGLGKLRYFAGVFLGEGYDYYKASDFGLTYMARVDYLPFGMFDDYSEADFERKATPRLAVGAAYAFSDRDHRTRAISGTAFADGGTMRSNNLTVDAMFKVAGMSLLLDFYWRQGWRLPGDAKDMFGEPVAVEAARNGVGWTAQMGLFIPRTRLEVTARSSGVRPSRRVETSLGRLDEYGAGLNYYFYRHSLKLQLDYFRQYGPGLPAGVADQLRLQLQAGF</sequence>
<evidence type="ECO:0000256" key="2">
    <source>
        <dbReference type="SAM" id="SignalP"/>
    </source>
</evidence>
<organism evidence="3 4">
    <name type="scientific">Nannocystis exedens</name>
    <dbReference type="NCBI Taxonomy" id="54"/>
    <lineage>
        <taxon>Bacteria</taxon>
        <taxon>Pseudomonadati</taxon>
        <taxon>Myxococcota</taxon>
        <taxon>Polyangia</taxon>
        <taxon>Nannocystales</taxon>
        <taxon>Nannocystaceae</taxon>
        <taxon>Nannocystis</taxon>
    </lineage>
</organism>
<feature type="chain" id="PRO_5011606495" description="Phosphate-selective porin O and P" evidence="2">
    <location>
        <begin position="25"/>
        <end position="435"/>
    </location>
</feature>
<feature type="compositionally biased region" description="Pro residues" evidence="1">
    <location>
        <begin position="29"/>
        <end position="44"/>
    </location>
</feature>
<dbReference type="EMBL" id="FOMX01000027">
    <property type="protein sequence ID" value="SFF05875.1"/>
    <property type="molecule type" value="Genomic_DNA"/>
</dbReference>
<dbReference type="Gene3D" id="2.40.160.10">
    <property type="entry name" value="Porin"/>
    <property type="match status" value="1"/>
</dbReference>
<dbReference type="InterPro" id="IPR023614">
    <property type="entry name" value="Porin_dom_sf"/>
</dbReference>
<dbReference type="STRING" id="54.SAMN02745121_06700"/>
<dbReference type="AlphaFoldDB" id="A0A1I2FKQ8"/>
<dbReference type="RefSeq" id="WP_096332182.1">
    <property type="nucleotide sequence ID" value="NZ_FOMX01000027.1"/>
</dbReference>
<evidence type="ECO:0000256" key="1">
    <source>
        <dbReference type="SAM" id="MobiDB-lite"/>
    </source>
</evidence>
<evidence type="ECO:0000313" key="4">
    <source>
        <dbReference type="Proteomes" id="UP000199400"/>
    </source>
</evidence>
<accession>A0A1I2FKQ8</accession>
<protein>
    <recommendedName>
        <fullName evidence="5">Phosphate-selective porin O and P</fullName>
    </recommendedName>
</protein>
<name>A0A1I2FKQ8_9BACT</name>
<gene>
    <name evidence="3" type="ORF">SAMN02745121_06700</name>
</gene>